<keyword evidence="1" id="KW-1185">Reference proteome</keyword>
<accession>A0A6P6SBH1</accession>
<dbReference type="InterPro" id="IPR053134">
    <property type="entry name" value="RNA-dir_DNA_polymerase"/>
</dbReference>
<dbReference type="GeneID" id="113689567"/>
<reference evidence="1" key="1">
    <citation type="journal article" date="2025" name="Foods">
        <title>Unveiling the Microbial Signatures of Arabica Coffee Cherries: Insights into Ripeness Specific Diversity, Functional Traits, and Implications for Quality and Safety.</title>
        <authorList>
            <consortium name="RefSeq"/>
            <person name="Tenea G.N."/>
            <person name="Cifuentes V."/>
            <person name="Reyes P."/>
            <person name="Cevallos-Vallejos M."/>
        </authorList>
    </citation>
    <scope>NUCLEOTIDE SEQUENCE [LARGE SCALE GENOMIC DNA]</scope>
</reference>
<dbReference type="SUPFAM" id="SSF56672">
    <property type="entry name" value="DNA/RNA polymerases"/>
    <property type="match status" value="1"/>
</dbReference>
<protein>
    <submittedName>
        <fullName evidence="2">Uncharacterized protein</fullName>
    </submittedName>
</protein>
<dbReference type="AlphaFoldDB" id="A0A6P6SBH1"/>
<dbReference type="OrthoDB" id="1735624at2759"/>
<sequence>MVVSLKCRTVPVNFAVMNEPSPYNMILGQPTLKAPRAVCSTLYLSMKFSTSAGVMEVVGDPEVAGVCYITTLKGKEKLVAQIAYLEPWEPAEKERPETDERLLELLISKERPDRVVKTDSCLSELTRRALESLMAEYAKIFAWSAEDMPGIPSELAVHKLHVDPSVQPVKQKKRNFAPERNEVVNVEVGKLLKTKIVKEVFYWTWLANHVLVKKDDKAWKMCMDFTNLNKAYQGLLPSSPNQPTCGFNNGI</sequence>
<dbReference type="Proteomes" id="UP001652660">
    <property type="component" value="Chromosome 5e"/>
</dbReference>
<dbReference type="RefSeq" id="XP_027063129.1">
    <property type="nucleotide sequence ID" value="XM_027207328.1"/>
</dbReference>
<proteinExistence type="predicted"/>
<dbReference type="Gene3D" id="3.10.10.10">
    <property type="entry name" value="HIV Type 1 Reverse Transcriptase, subunit A, domain 1"/>
    <property type="match status" value="1"/>
</dbReference>
<dbReference type="PANTHER" id="PTHR24559">
    <property type="entry name" value="TRANSPOSON TY3-I GAG-POL POLYPROTEIN"/>
    <property type="match status" value="1"/>
</dbReference>
<dbReference type="PANTHER" id="PTHR24559:SF430">
    <property type="entry name" value="RNA-DIRECTED DNA POLYMERASE"/>
    <property type="match status" value="1"/>
</dbReference>
<gene>
    <name evidence="2" type="primary">LOC113689567</name>
</gene>
<evidence type="ECO:0000313" key="1">
    <source>
        <dbReference type="Proteomes" id="UP001652660"/>
    </source>
</evidence>
<evidence type="ECO:0000313" key="2">
    <source>
        <dbReference type="RefSeq" id="XP_027063129.1"/>
    </source>
</evidence>
<organism evidence="1 2">
    <name type="scientific">Coffea arabica</name>
    <name type="common">Arabian coffee</name>
    <dbReference type="NCBI Taxonomy" id="13443"/>
    <lineage>
        <taxon>Eukaryota</taxon>
        <taxon>Viridiplantae</taxon>
        <taxon>Streptophyta</taxon>
        <taxon>Embryophyta</taxon>
        <taxon>Tracheophyta</taxon>
        <taxon>Spermatophyta</taxon>
        <taxon>Magnoliopsida</taxon>
        <taxon>eudicotyledons</taxon>
        <taxon>Gunneridae</taxon>
        <taxon>Pentapetalae</taxon>
        <taxon>asterids</taxon>
        <taxon>lamiids</taxon>
        <taxon>Gentianales</taxon>
        <taxon>Rubiaceae</taxon>
        <taxon>Ixoroideae</taxon>
        <taxon>Gardenieae complex</taxon>
        <taxon>Bertiereae - Coffeeae clade</taxon>
        <taxon>Coffeeae</taxon>
        <taxon>Coffea</taxon>
    </lineage>
</organism>
<reference evidence="2" key="2">
    <citation type="submission" date="2025-08" db="UniProtKB">
        <authorList>
            <consortium name="RefSeq"/>
        </authorList>
    </citation>
    <scope>IDENTIFICATION</scope>
    <source>
        <tissue evidence="2">Leaves</tissue>
    </source>
</reference>
<name>A0A6P6SBH1_COFAR</name>
<dbReference type="InterPro" id="IPR043502">
    <property type="entry name" value="DNA/RNA_pol_sf"/>
</dbReference>